<feature type="chain" id="PRO_5044258299" evidence="1">
    <location>
        <begin position="20"/>
        <end position="186"/>
    </location>
</feature>
<organism evidence="3">
    <name type="scientific">Prevotella sp. GTC17254</name>
    <dbReference type="NCBI Taxonomy" id="3236794"/>
    <lineage>
        <taxon>Bacteria</taxon>
        <taxon>Pseudomonadati</taxon>
        <taxon>Bacteroidota</taxon>
        <taxon>Bacteroidia</taxon>
        <taxon>Bacteroidales</taxon>
        <taxon>Prevotellaceae</taxon>
        <taxon>Prevotella</taxon>
    </lineage>
</organism>
<dbReference type="SUPFAM" id="SSF56925">
    <property type="entry name" value="OMPA-like"/>
    <property type="match status" value="1"/>
</dbReference>
<dbReference type="Pfam" id="PF13568">
    <property type="entry name" value="OMP_b-brl_2"/>
    <property type="match status" value="1"/>
</dbReference>
<gene>
    <name evidence="3" type="ORF">GTC17254_22540</name>
</gene>
<proteinExistence type="predicted"/>
<sequence>MKKIILSAALMLTTVAAFAQHAVGTLTLQPKVGVNIANLTKSDADARIGLAAGAELEYQASDIVSVSAGALYSMQGAKAGNLTTKLDYINVPILANVYVAKGLAVKLGVQPGFNVNSEYKVKAGKADAAMDIDVKTVDFSIPVGLSYEYNNFVIDGRYNWGLTKVSDFSDSKNSVFQVTLGYKFAL</sequence>
<accession>A0AB33J1F8</accession>
<dbReference type="AlphaFoldDB" id="A0AB33J1F8"/>
<dbReference type="InterPro" id="IPR011250">
    <property type="entry name" value="OMP/PagP_B-barrel"/>
</dbReference>
<protein>
    <submittedName>
        <fullName evidence="3">Porin family protein</fullName>
    </submittedName>
</protein>
<reference evidence="3" key="1">
    <citation type="submission" date="2024-07" db="EMBL/GenBank/DDBJ databases">
        <title>Complete genome sequence of Prevotella sp. YM-2024 GTC17254.</title>
        <authorList>
            <person name="Hayashi M."/>
            <person name="Muto Y."/>
            <person name="Tanaka K."/>
            <person name="Niwa H."/>
        </authorList>
    </citation>
    <scope>NUCLEOTIDE SEQUENCE</scope>
    <source>
        <strain evidence="3">GTC17254</strain>
    </source>
</reference>
<evidence type="ECO:0000259" key="2">
    <source>
        <dbReference type="Pfam" id="PF13568"/>
    </source>
</evidence>
<dbReference type="EMBL" id="AP035786">
    <property type="protein sequence ID" value="BFO74657.1"/>
    <property type="molecule type" value="Genomic_DNA"/>
</dbReference>
<evidence type="ECO:0000256" key="1">
    <source>
        <dbReference type="SAM" id="SignalP"/>
    </source>
</evidence>
<evidence type="ECO:0000313" key="3">
    <source>
        <dbReference type="EMBL" id="BFO74657.1"/>
    </source>
</evidence>
<feature type="domain" description="Outer membrane protein beta-barrel" evidence="2">
    <location>
        <begin position="18"/>
        <end position="165"/>
    </location>
</feature>
<feature type="signal peptide" evidence="1">
    <location>
        <begin position="1"/>
        <end position="19"/>
    </location>
</feature>
<dbReference type="InterPro" id="IPR025665">
    <property type="entry name" value="Beta-barrel_OMP_2"/>
</dbReference>
<keyword evidence="1" id="KW-0732">Signal</keyword>
<name>A0AB33J1F8_9BACT</name>